<comment type="caution">
    <text evidence="10">The sequence shown here is derived from an EMBL/GenBank/DDBJ whole genome shotgun (WGS) entry which is preliminary data.</text>
</comment>
<dbReference type="OrthoDB" id="9802587at2"/>
<evidence type="ECO:0000256" key="2">
    <source>
        <dbReference type="ARBA" id="ARBA00008896"/>
    </source>
</evidence>
<keyword evidence="4 7" id="KW-0665">Pyrimidine biosynthesis</keyword>
<proteinExistence type="inferred from homology"/>
<dbReference type="STRING" id="1111454.HMPREF1250_0373"/>
<evidence type="ECO:0000256" key="1">
    <source>
        <dbReference type="ARBA" id="ARBA00004852"/>
    </source>
</evidence>
<dbReference type="UniPathway" id="UPA00070">
    <property type="reaction ID" value="UER00116"/>
</dbReference>
<keyword evidence="11" id="KW-1185">Reference proteome</keyword>
<reference evidence="10 11" key="1">
    <citation type="submission" date="2013-09" db="EMBL/GenBank/DDBJ databases">
        <authorList>
            <person name="Durkin A.S."/>
            <person name="Haft D.R."/>
            <person name="McCorrison J."/>
            <person name="Torralba M."/>
            <person name="Gillis M."/>
            <person name="Haft D.H."/>
            <person name="Methe B."/>
            <person name="Sutton G."/>
            <person name="Nelson K.E."/>
        </authorList>
    </citation>
    <scope>NUCLEOTIDE SEQUENCE [LARGE SCALE GENOMIC DNA]</scope>
    <source>
        <strain evidence="10 11">BV3C16-1</strain>
    </source>
</reference>
<feature type="binding site" evidence="7">
    <location>
        <position position="266"/>
    </location>
    <ligand>
        <name>carbamoyl phosphate</name>
        <dbReference type="ChEBI" id="CHEBI:58228"/>
    </ligand>
</feature>
<dbReference type="SUPFAM" id="SSF53671">
    <property type="entry name" value="Aspartate/ornithine carbamoyltransferase"/>
    <property type="match status" value="1"/>
</dbReference>
<feature type="binding site" evidence="7">
    <location>
        <position position="140"/>
    </location>
    <ligand>
        <name>carbamoyl phosphate</name>
        <dbReference type="ChEBI" id="CHEBI:58228"/>
    </ligand>
</feature>
<keyword evidence="3 7" id="KW-0808">Transferase</keyword>
<dbReference type="GO" id="GO:0006207">
    <property type="term" value="P:'de novo' pyrimidine nucleobase biosynthetic process"/>
    <property type="evidence" value="ECO:0007669"/>
    <property type="project" value="InterPro"/>
</dbReference>
<evidence type="ECO:0000256" key="5">
    <source>
        <dbReference type="ARBA" id="ARBA00043884"/>
    </source>
</evidence>
<evidence type="ECO:0000259" key="9">
    <source>
        <dbReference type="Pfam" id="PF02729"/>
    </source>
</evidence>
<feature type="binding site" evidence="7">
    <location>
        <position position="87"/>
    </location>
    <ligand>
        <name>L-aspartate</name>
        <dbReference type="ChEBI" id="CHEBI:29991"/>
    </ligand>
</feature>
<evidence type="ECO:0000256" key="3">
    <source>
        <dbReference type="ARBA" id="ARBA00022679"/>
    </source>
</evidence>
<dbReference type="EMBL" id="AWXA01000032">
    <property type="protein sequence ID" value="ERT59676.1"/>
    <property type="molecule type" value="Genomic_DNA"/>
</dbReference>
<dbReference type="InterPro" id="IPR036901">
    <property type="entry name" value="Asp/Orn_carbamoylTrfase_sf"/>
</dbReference>
<dbReference type="InterPro" id="IPR006130">
    <property type="entry name" value="Asp/Orn_carbamoylTrfase"/>
</dbReference>
<evidence type="ECO:0000259" key="8">
    <source>
        <dbReference type="Pfam" id="PF00185"/>
    </source>
</evidence>
<gene>
    <name evidence="7 10" type="primary">pyrB</name>
    <name evidence="10" type="ORF">HMPREF1250_0373</name>
</gene>
<feature type="binding site" evidence="7">
    <location>
        <position position="137"/>
    </location>
    <ligand>
        <name>carbamoyl phosphate</name>
        <dbReference type="ChEBI" id="CHEBI:58228"/>
    </ligand>
</feature>
<protein>
    <recommendedName>
        <fullName evidence="7">Aspartate carbamoyltransferase</fullName>
        <ecNumber evidence="7">2.1.3.2</ecNumber>
    </recommendedName>
    <alternativeName>
        <fullName evidence="7">Aspartate transcarbamylase</fullName>
        <shortName evidence="7">ATCase</shortName>
    </alternativeName>
</protein>
<dbReference type="GO" id="GO:0005829">
    <property type="term" value="C:cytosol"/>
    <property type="evidence" value="ECO:0007669"/>
    <property type="project" value="TreeGrafter"/>
</dbReference>
<dbReference type="GO" id="GO:0016597">
    <property type="term" value="F:amino acid binding"/>
    <property type="evidence" value="ECO:0007669"/>
    <property type="project" value="InterPro"/>
</dbReference>
<feature type="binding site" evidence="7">
    <location>
        <position position="170"/>
    </location>
    <ligand>
        <name>L-aspartate</name>
        <dbReference type="ChEBI" id="CHEBI:29991"/>
    </ligand>
</feature>
<evidence type="ECO:0000313" key="10">
    <source>
        <dbReference type="EMBL" id="ERT59676.1"/>
    </source>
</evidence>
<accession>U7UK69</accession>
<dbReference type="InterPro" id="IPR002082">
    <property type="entry name" value="Asp_carbamoyltransf"/>
</dbReference>
<dbReference type="PATRIC" id="fig|1111454.3.peg.1173"/>
<dbReference type="GO" id="GO:0004070">
    <property type="term" value="F:aspartate carbamoyltransferase activity"/>
    <property type="evidence" value="ECO:0007669"/>
    <property type="project" value="UniProtKB-UniRule"/>
</dbReference>
<comment type="function">
    <text evidence="5 7">Catalyzes the condensation of carbamoyl phosphate and aspartate to form carbamoyl aspartate and inorganic phosphate, the committed step in the de novo pyrimidine nucleotide biosynthesis pathway.</text>
</comment>
<dbReference type="InterPro" id="IPR006131">
    <property type="entry name" value="Asp_carbamoyltransf_Asp/Orn-bd"/>
</dbReference>
<dbReference type="HAMAP" id="MF_00001">
    <property type="entry name" value="Asp_carb_tr"/>
    <property type="match status" value="1"/>
</dbReference>
<comment type="similarity">
    <text evidence="2 7">Belongs to the aspartate/ornithine carbamoyltransferase superfamily. ATCase family.</text>
</comment>
<sequence length="315" mass="34185">MSLLQGKSLLGLQGATREEIELILRAAARMKAVVNSGNKKLPLLRGKSVVNMFFEPSTRTSGSFEMAANYLDASVVNFMPRGSSLVKGESFRDTLLTVTAMGVDAIVMRHKQEGSPLFAHQCVDPVIINAGDGAHEHPTQALLDLYTIQEVKGRIDGLKVVIVGDIDHSRVARSNVYGLKTMGADVHLVGPRTLLQPELAAALGVTFHYDLDEALEGADVINILRIQKERQGAGFFPSDGEYYSQFGINAVRLQTAKKDVLILHPGPMNRGLEIGTDICYGSHSSIQEQVKNGLCVRMAVLYLTIIGGDENGITR</sequence>
<dbReference type="AlphaFoldDB" id="U7UK69"/>
<feature type="domain" description="Aspartate/ornithine carbamoyltransferase Asp/Orn-binding" evidence="8">
    <location>
        <begin position="156"/>
        <end position="303"/>
    </location>
</feature>
<dbReference type="InterPro" id="IPR006132">
    <property type="entry name" value="Asp/Orn_carbamoyltranf_P-bd"/>
</dbReference>
<dbReference type="Pfam" id="PF00185">
    <property type="entry name" value="OTCace"/>
    <property type="match status" value="1"/>
</dbReference>
<feature type="binding site" evidence="7">
    <location>
        <position position="60"/>
    </location>
    <ligand>
        <name>carbamoyl phosphate</name>
        <dbReference type="ChEBI" id="CHEBI:58228"/>
    </ligand>
</feature>
<organism evidence="10 11">
    <name type="scientific">Megasphaera vaginalis</name>
    <name type="common">ex Srinivasan et al. 2021</name>
    <dbReference type="NCBI Taxonomy" id="1111454"/>
    <lineage>
        <taxon>Bacteria</taxon>
        <taxon>Bacillati</taxon>
        <taxon>Bacillota</taxon>
        <taxon>Negativicutes</taxon>
        <taxon>Veillonellales</taxon>
        <taxon>Veillonellaceae</taxon>
        <taxon>Megasphaera</taxon>
    </lineage>
</organism>
<feature type="binding site" evidence="7">
    <location>
        <position position="225"/>
    </location>
    <ligand>
        <name>L-aspartate</name>
        <dbReference type="ChEBI" id="CHEBI:29991"/>
    </ligand>
</feature>
<evidence type="ECO:0000256" key="4">
    <source>
        <dbReference type="ARBA" id="ARBA00022975"/>
    </source>
</evidence>
<feature type="binding site" evidence="7">
    <location>
        <position position="267"/>
    </location>
    <ligand>
        <name>carbamoyl phosphate</name>
        <dbReference type="ChEBI" id="CHEBI:58228"/>
    </ligand>
</feature>
<comment type="pathway">
    <text evidence="1 7">Pyrimidine metabolism; UMP biosynthesis via de novo pathway; (S)-dihydroorotate from bicarbonate: step 2/3.</text>
</comment>
<dbReference type="NCBIfam" id="NF002032">
    <property type="entry name" value="PRK00856.1"/>
    <property type="match status" value="1"/>
</dbReference>
<dbReference type="PRINTS" id="PR00100">
    <property type="entry name" value="AOTCASE"/>
</dbReference>
<feature type="binding site" evidence="7">
    <location>
        <position position="109"/>
    </location>
    <ligand>
        <name>carbamoyl phosphate</name>
        <dbReference type="ChEBI" id="CHEBI:58228"/>
    </ligand>
</feature>
<feature type="domain" description="Aspartate/ornithine carbamoyltransferase carbamoyl-P binding" evidence="9">
    <location>
        <begin position="7"/>
        <end position="150"/>
    </location>
</feature>
<dbReference type="GO" id="GO:0006520">
    <property type="term" value="P:amino acid metabolic process"/>
    <property type="evidence" value="ECO:0007669"/>
    <property type="project" value="InterPro"/>
</dbReference>
<dbReference type="PRINTS" id="PR00101">
    <property type="entry name" value="ATCASE"/>
</dbReference>
<dbReference type="Proteomes" id="UP000017090">
    <property type="component" value="Unassembled WGS sequence"/>
</dbReference>
<evidence type="ECO:0000256" key="6">
    <source>
        <dbReference type="ARBA" id="ARBA00048859"/>
    </source>
</evidence>
<dbReference type="NCBIfam" id="TIGR00670">
    <property type="entry name" value="asp_carb_tr"/>
    <property type="match status" value="1"/>
</dbReference>
<dbReference type="Pfam" id="PF02729">
    <property type="entry name" value="OTCace_N"/>
    <property type="match status" value="1"/>
</dbReference>
<dbReference type="PANTHER" id="PTHR45753:SF6">
    <property type="entry name" value="ASPARTATE CARBAMOYLTRANSFERASE"/>
    <property type="match status" value="1"/>
</dbReference>
<evidence type="ECO:0000256" key="7">
    <source>
        <dbReference type="HAMAP-Rule" id="MF_00001"/>
    </source>
</evidence>
<dbReference type="RefSeq" id="WP_023053636.1">
    <property type="nucleotide sequence ID" value="NZ_AWXA01000032.1"/>
</dbReference>
<comment type="catalytic activity">
    <reaction evidence="6 7">
        <text>carbamoyl phosphate + L-aspartate = N-carbamoyl-L-aspartate + phosphate + H(+)</text>
        <dbReference type="Rhea" id="RHEA:20013"/>
        <dbReference type="ChEBI" id="CHEBI:15378"/>
        <dbReference type="ChEBI" id="CHEBI:29991"/>
        <dbReference type="ChEBI" id="CHEBI:32814"/>
        <dbReference type="ChEBI" id="CHEBI:43474"/>
        <dbReference type="ChEBI" id="CHEBI:58228"/>
        <dbReference type="EC" id="2.1.3.2"/>
    </reaction>
</comment>
<dbReference type="eggNOG" id="COG0540">
    <property type="taxonomic scope" value="Bacteria"/>
</dbReference>
<name>U7UK69_9FIRM</name>
<dbReference type="EC" id="2.1.3.2" evidence="7"/>
<comment type="subunit">
    <text evidence="7">Heterododecamer (2C3:3R2) of six catalytic PyrB chains organized as two trimers (C3), and six regulatory PyrI chains organized as three dimers (R2).</text>
</comment>
<evidence type="ECO:0000313" key="11">
    <source>
        <dbReference type="Proteomes" id="UP000017090"/>
    </source>
</evidence>
<dbReference type="PANTHER" id="PTHR45753">
    <property type="entry name" value="ORNITHINE CARBAMOYLTRANSFERASE, MITOCHONDRIAL"/>
    <property type="match status" value="1"/>
</dbReference>
<dbReference type="PROSITE" id="PS00097">
    <property type="entry name" value="CARBAMOYLTRANSFERASE"/>
    <property type="match status" value="1"/>
</dbReference>
<feature type="binding site" evidence="7">
    <location>
        <position position="59"/>
    </location>
    <ligand>
        <name>carbamoyl phosphate</name>
        <dbReference type="ChEBI" id="CHEBI:58228"/>
    </ligand>
</feature>
<dbReference type="GO" id="GO:0044205">
    <property type="term" value="P:'de novo' UMP biosynthetic process"/>
    <property type="evidence" value="ECO:0007669"/>
    <property type="project" value="UniProtKB-UniRule"/>
</dbReference>
<dbReference type="Gene3D" id="3.40.50.1370">
    <property type="entry name" value="Aspartate/ornithine carbamoyltransferase"/>
    <property type="match status" value="2"/>
</dbReference>